<dbReference type="Pfam" id="PF00415">
    <property type="entry name" value="RCC1"/>
    <property type="match status" value="3"/>
</dbReference>
<dbReference type="Gene3D" id="2.130.10.30">
    <property type="entry name" value="Regulator of chromosome condensation 1/beta-lactamase-inhibitor protein II"/>
    <property type="match status" value="1"/>
</dbReference>
<dbReference type="PANTHER" id="PTHR22872">
    <property type="entry name" value="BTK-BINDING PROTEIN-RELATED"/>
    <property type="match status" value="1"/>
</dbReference>
<name>A0A7D9JPA4_PARCT</name>
<proteinExistence type="predicted"/>
<dbReference type="AlphaFoldDB" id="A0A7D9JPA4"/>
<protein>
    <submittedName>
        <fullName evidence="2">Uncharacterized protein</fullName>
    </submittedName>
</protein>
<evidence type="ECO:0000256" key="1">
    <source>
        <dbReference type="ARBA" id="ARBA00022737"/>
    </source>
</evidence>
<evidence type="ECO:0000313" key="3">
    <source>
        <dbReference type="Proteomes" id="UP001152795"/>
    </source>
</evidence>
<dbReference type="Proteomes" id="UP001152795">
    <property type="component" value="Unassembled WGS sequence"/>
</dbReference>
<dbReference type="PROSITE" id="PS50012">
    <property type="entry name" value="RCC1_3"/>
    <property type="match status" value="3"/>
</dbReference>
<accession>A0A7D9JPA4</accession>
<keyword evidence="3" id="KW-1185">Reference proteome</keyword>
<sequence length="390" mass="43369">MALTLSGAVIGWGKNSFGQLGLENGTDQWFPVQIESVRSQRVRHIVCGEDHTALLTEDGGVFTFGSGTNGQLGHNSNFPQYQPRKVLELMGTLITQLDCGRRHTVAFAPQLGRVYTFGLGAYGQLGCGETMSCSSPVVAKGPWMTSSSTSFGNKTSVMKIVAGGDHCFVLSAKAGSLVEAVDMRDINHGLTVIHSAIVDDVEHKIRSNTVTPELMRKLEAVFTSQQCLNGCFFNTRKNLVTDIHNHAVDLSAVRRFFQALARHPQINEIVLNGLERHLIPSLHESPLDIDSLRLYVILPEYEMFTAAERYKTLAVPLAKKLLSLHADHQSIIGNWWAKLPSTYIERIIKIFQECVKFILEQKINQHDNQEFAVREECLRCSLEVLNGVHK</sequence>
<comment type="caution">
    <text evidence="2">The sequence shown here is derived from an EMBL/GenBank/DDBJ whole genome shotgun (WGS) entry which is preliminary data.</text>
</comment>
<dbReference type="PANTHER" id="PTHR22872:SF2">
    <property type="entry name" value="INHIBITOR OF BRUTON TYROSINE KINASE"/>
    <property type="match status" value="1"/>
</dbReference>
<dbReference type="InterPro" id="IPR000408">
    <property type="entry name" value="Reg_chr_condens"/>
</dbReference>
<dbReference type="InterPro" id="IPR051625">
    <property type="entry name" value="Signaling_Regulatory_Domain"/>
</dbReference>
<feature type="non-terminal residue" evidence="2">
    <location>
        <position position="390"/>
    </location>
</feature>
<dbReference type="SUPFAM" id="SSF50985">
    <property type="entry name" value="RCC1/BLIP-II"/>
    <property type="match status" value="1"/>
</dbReference>
<reference evidence="2" key="1">
    <citation type="submission" date="2020-04" db="EMBL/GenBank/DDBJ databases">
        <authorList>
            <person name="Alioto T."/>
            <person name="Alioto T."/>
            <person name="Gomez Garrido J."/>
        </authorList>
    </citation>
    <scope>NUCLEOTIDE SEQUENCE</scope>
    <source>
        <strain evidence="2">A484AB</strain>
    </source>
</reference>
<evidence type="ECO:0000313" key="2">
    <source>
        <dbReference type="EMBL" id="CAB4032700.1"/>
    </source>
</evidence>
<keyword evidence="1" id="KW-0677">Repeat</keyword>
<organism evidence="2 3">
    <name type="scientific">Paramuricea clavata</name>
    <name type="common">Red gorgonian</name>
    <name type="synonym">Violescent sea-whip</name>
    <dbReference type="NCBI Taxonomy" id="317549"/>
    <lineage>
        <taxon>Eukaryota</taxon>
        <taxon>Metazoa</taxon>
        <taxon>Cnidaria</taxon>
        <taxon>Anthozoa</taxon>
        <taxon>Octocorallia</taxon>
        <taxon>Malacalcyonacea</taxon>
        <taxon>Plexauridae</taxon>
        <taxon>Paramuricea</taxon>
    </lineage>
</organism>
<dbReference type="InterPro" id="IPR009091">
    <property type="entry name" value="RCC1/BLIP-II"/>
</dbReference>
<dbReference type="EMBL" id="CACRXK020018616">
    <property type="protein sequence ID" value="CAB4032700.1"/>
    <property type="molecule type" value="Genomic_DNA"/>
</dbReference>
<dbReference type="PRINTS" id="PR00633">
    <property type="entry name" value="RCCNDNSATION"/>
</dbReference>
<gene>
    <name evidence="2" type="ORF">PACLA_8A020273</name>
</gene>
<dbReference type="OrthoDB" id="8068875at2759"/>